<organism evidence="13 14">
    <name type="scientific">Aerococcus urinae</name>
    <dbReference type="NCBI Taxonomy" id="1376"/>
    <lineage>
        <taxon>Bacteria</taxon>
        <taxon>Bacillati</taxon>
        <taxon>Bacillota</taxon>
        <taxon>Bacilli</taxon>
        <taxon>Lactobacillales</taxon>
        <taxon>Aerococcaceae</taxon>
        <taxon>Aerococcus</taxon>
    </lineage>
</organism>
<evidence type="ECO:0000256" key="8">
    <source>
        <dbReference type="ARBA" id="ARBA00023136"/>
    </source>
</evidence>
<keyword evidence="8 9" id="KW-0472">Membrane</keyword>
<gene>
    <name evidence="13" type="ORF">I6G68_06310</name>
    <name evidence="12" type="ORF">ODY43_01585</name>
</gene>
<dbReference type="InterPro" id="IPR011527">
    <property type="entry name" value="ABC1_TM_dom"/>
</dbReference>
<feature type="domain" description="ABC transporter" evidence="10">
    <location>
        <begin position="332"/>
        <end position="567"/>
    </location>
</feature>
<dbReference type="EMBL" id="CP065662">
    <property type="protein sequence ID" value="QPS01004.1"/>
    <property type="molecule type" value="Genomic_DNA"/>
</dbReference>
<dbReference type="PANTHER" id="PTHR43394:SF1">
    <property type="entry name" value="ATP-BINDING CASSETTE SUB-FAMILY B MEMBER 10, MITOCHONDRIAL"/>
    <property type="match status" value="1"/>
</dbReference>
<evidence type="ECO:0000256" key="2">
    <source>
        <dbReference type="ARBA" id="ARBA00022448"/>
    </source>
</evidence>
<evidence type="ECO:0000256" key="4">
    <source>
        <dbReference type="ARBA" id="ARBA00022692"/>
    </source>
</evidence>
<evidence type="ECO:0000256" key="1">
    <source>
        <dbReference type="ARBA" id="ARBA00004651"/>
    </source>
</evidence>
<feature type="transmembrane region" description="Helical" evidence="9">
    <location>
        <begin position="52"/>
        <end position="77"/>
    </location>
</feature>
<keyword evidence="6 13" id="KW-0067">ATP-binding</keyword>
<keyword evidence="4 9" id="KW-0812">Transmembrane</keyword>
<dbReference type="RefSeq" id="WP_060778137.1">
    <property type="nucleotide sequence ID" value="NZ_CAJHLF010000002.1"/>
</dbReference>
<evidence type="ECO:0000259" key="11">
    <source>
        <dbReference type="PROSITE" id="PS50929"/>
    </source>
</evidence>
<keyword evidence="15" id="KW-1185">Reference proteome</keyword>
<reference evidence="12" key="2">
    <citation type="submission" date="2022-09" db="EMBL/GenBank/DDBJ databases">
        <title>Aerococcus urinae taxonomy study.</title>
        <authorList>
            <person name="Christensen J."/>
            <person name="Senneby E."/>
        </authorList>
    </citation>
    <scope>NUCLEOTIDE SEQUENCE</scope>
    <source>
        <strain evidence="12">NLD-066-U95</strain>
    </source>
</reference>
<keyword evidence="3" id="KW-1003">Cell membrane</keyword>
<dbReference type="InterPro" id="IPR027417">
    <property type="entry name" value="P-loop_NTPase"/>
</dbReference>
<accession>A0A0X8FE46</accession>
<dbReference type="InterPro" id="IPR036640">
    <property type="entry name" value="ABC1_TM_sf"/>
</dbReference>
<dbReference type="InterPro" id="IPR003593">
    <property type="entry name" value="AAA+_ATPase"/>
</dbReference>
<name>A0A0X8FE46_9LACT</name>
<dbReference type="GO" id="GO:0005524">
    <property type="term" value="F:ATP binding"/>
    <property type="evidence" value="ECO:0007669"/>
    <property type="project" value="UniProtKB-KW"/>
</dbReference>
<reference evidence="13 14" key="1">
    <citation type="submission" date="2020-12" db="EMBL/GenBank/DDBJ databases">
        <title>FDA dAtabase for Regulatory Grade micrObial Sequences (FDA-ARGOS): Supporting development and validation of Infectious Disease Dx tests.</title>
        <authorList>
            <person name="Sproer C."/>
            <person name="Gronow S."/>
            <person name="Severitt S."/>
            <person name="Schroder I."/>
            <person name="Tallon L."/>
            <person name="Sadzewicz L."/>
            <person name="Zhao X."/>
            <person name="Boylan J."/>
            <person name="Ott S."/>
            <person name="Bowen H."/>
            <person name="Vavikolanu K."/>
            <person name="Mehta A."/>
            <person name="Aluvathingal J."/>
            <person name="Nadendla S."/>
            <person name="Lowell S."/>
            <person name="Myers T."/>
            <person name="Yan Y."/>
            <person name="Sichtig H."/>
        </authorList>
    </citation>
    <scope>NUCLEOTIDE SEQUENCE [LARGE SCALE GENOMIC DNA]</scope>
    <source>
        <strain evidence="13 14">FDAARGOS_911</strain>
    </source>
</reference>
<dbReference type="CDD" id="cd18548">
    <property type="entry name" value="ABC_6TM_Tm287_like"/>
    <property type="match status" value="1"/>
</dbReference>
<dbReference type="EMBL" id="JAOTML010000001">
    <property type="protein sequence ID" value="MCY3052698.1"/>
    <property type="molecule type" value="Genomic_DNA"/>
</dbReference>
<evidence type="ECO:0000256" key="5">
    <source>
        <dbReference type="ARBA" id="ARBA00022741"/>
    </source>
</evidence>
<dbReference type="InterPro" id="IPR003439">
    <property type="entry name" value="ABC_transporter-like_ATP-bd"/>
</dbReference>
<sequence length="578" mass="65112">MKYIWSYIKPFKKELVFIFLGMLMFSVVNLGLPTMLAMIIDNALIPGDLSNLYFFLAIMLFISCLGIAGQIFGSYFISKLSTMMTMNLRNDLFKKMLKLSHHEFQDYGVPSLTNRMTSDAFILMQFTQMTLRTLATAPVMIIISIYMITRTSPELGLYVFPVAPMIVAMIIIIAWLTLPISRAQQKTLDSINRILRENITGTRVVRAFNREQFFEERFEEVNHTYRQYSSRLFKTMAITPSLFSLIMNITIILIVWFGAGFAARGSVQVGTLVAFIEYVWLALFSLTIFANIFMMYPRAVVSAGRLDEVMHTPITVPHPENPIMETDGSGRLEFNHVDFAYPDADEPVLRDISFSSKAGETIAFIGSTGSGKSTIVKLIPRFYDVSSGEIKLDGIDIRDLDLQVLRSKIGYTPQKANLFSGQIATNLRYGKFDADEEDMDHATSIAQASEFINRLATRYHTELTEGGTNLSGGQRQRLSIARSIIGDREIYIFDDSFSALDYKTDAAVRLALKEETKDATTIIIAQRVGTIINADQIIVLDHGQIAAKGTHKELLKSSPLYYEIASSQLTKEELEYGE</sequence>
<evidence type="ECO:0000256" key="9">
    <source>
        <dbReference type="SAM" id="Phobius"/>
    </source>
</evidence>
<dbReference type="PROSITE" id="PS50893">
    <property type="entry name" value="ABC_TRANSPORTER_2"/>
    <property type="match status" value="1"/>
</dbReference>
<dbReference type="InterPro" id="IPR017871">
    <property type="entry name" value="ABC_transporter-like_CS"/>
</dbReference>
<evidence type="ECO:0000313" key="13">
    <source>
        <dbReference type="EMBL" id="QPS01004.1"/>
    </source>
</evidence>
<evidence type="ECO:0000259" key="10">
    <source>
        <dbReference type="PROSITE" id="PS50893"/>
    </source>
</evidence>
<keyword evidence="5" id="KW-0547">Nucleotide-binding</keyword>
<dbReference type="GO" id="GO:0015421">
    <property type="term" value="F:ABC-type oligopeptide transporter activity"/>
    <property type="evidence" value="ECO:0007669"/>
    <property type="project" value="TreeGrafter"/>
</dbReference>
<feature type="transmembrane region" description="Helical" evidence="9">
    <location>
        <begin position="131"/>
        <end position="149"/>
    </location>
</feature>
<dbReference type="GO" id="GO:0005886">
    <property type="term" value="C:plasma membrane"/>
    <property type="evidence" value="ECO:0007669"/>
    <property type="project" value="UniProtKB-SubCell"/>
</dbReference>
<evidence type="ECO:0000313" key="14">
    <source>
        <dbReference type="Proteomes" id="UP000594771"/>
    </source>
</evidence>
<keyword evidence="7 9" id="KW-1133">Transmembrane helix</keyword>
<evidence type="ECO:0000256" key="7">
    <source>
        <dbReference type="ARBA" id="ARBA00022989"/>
    </source>
</evidence>
<dbReference type="PROSITE" id="PS50929">
    <property type="entry name" value="ABC_TM1F"/>
    <property type="match status" value="1"/>
</dbReference>
<dbReference type="OrthoDB" id="9770415at2"/>
<dbReference type="FunFam" id="3.40.50.300:FF:000221">
    <property type="entry name" value="Multidrug ABC transporter ATP-binding protein"/>
    <property type="match status" value="1"/>
</dbReference>
<feature type="transmembrane region" description="Helical" evidence="9">
    <location>
        <begin position="236"/>
        <end position="258"/>
    </location>
</feature>
<dbReference type="PROSITE" id="PS00211">
    <property type="entry name" value="ABC_TRANSPORTER_1"/>
    <property type="match status" value="1"/>
</dbReference>
<dbReference type="InterPro" id="IPR039421">
    <property type="entry name" value="Type_1_exporter"/>
</dbReference>
<dbReference type="PANTHER" id="PTHR43394">
    <property type="entry name" value="ATP-DEPENDENT PERMEASE MDL1, MITOCHONDRIAL"/>
    <property type="match status" value="1"/>
</dbReference>
<evidence type="ECO:0000256" key="3">
    <source>
        <dbReference type="ARBA" id="ARBA00022475"/>
    </source>
</evidence>
<dbReference type="Proteomes" id="UP000594771">
    <property type="component" value="Chromosome"/>
</dbReference>
<dbReference type="GeneID" id="35766869"/>
<dbReference type="Pfam" id="PF00005">
    <property type="entry name" value="ABC_tran"/>
    <property type="match status" value="1"/>
</dbReference>
<feature type="transmembrane region" description="Helical" evidence="9">
    <location>
        <begin position="278"/>
        <end position="296"/>
    </location>
</feature>
<dbReference type="AlphaFoldDB" id="A0A0X8FE46"/>
<feature type="transmembrane region" description="Helical" evidence="9">
    <location>
        <begin position="155"/>
        <end position="178"/>
    </location>
</feature>
<dbReference type="Proteomes" id="UP001069145">
    <property type="component" value="Unassembled WGS sequence"/>
</dbReference>
<dbReference type="Gene3D" id="1.20.1560.10">
    <property type="entry name" value="ABC transporter type 1, transmembrane domain"/>
    <property type="match status" value="1"/>
</dbReference>
<dbReference type="GO" id="GO:0016887">
    <property type="term" value="F:ATP hydrolysis activity"/>
    <property type="evidence" value="ECO:0007669"/>
    <property type="project" value="InterPro"/>
</dbReference>
<dbReference type="SUPFAM" id="SSF90123">
    <property type="entry name" value="ABC transporter transmembrane region"/>
    <property type="match status" value="1"/>
</dbReference>
<feature type="transmembrane region" description="Helical" evidence="9">
    <location>
        <begin position="15"/>
        <end position="40"/>
    </location>
</feature>
<dbReference type="Gene3D" id="3.40.50.300">
    <property type="entry name" value="P-loop containing nucleotide triphosphate hydrolases"/>
    <property type="match status" value="1"/>
</dbReference>
<keyword evidence="2" id="KW-0813">Transport</keyword>
<protein>
    <submittedName>
        <fullName evidence="12 13">ABC transporter ATP-binding protein</fullName>
    </submittedName>
</protein>
<evidence type="ECO:0000313" key="15">
    <source>
        <dbReference type="Proteomes" id="UP001069145"/>
    </source>
</evidence>
<proteinExistence type="predicted"/>
<dbReference type="SMART" id="SM00382">
    <property type="entry name" value="AAA"/>
    <property type="match status" value="1"/>
</dbReference>
<feature type="domain" description="ABC transmembrane type-1" evidence="11">
    <location>
        <begin position="16"/>
        <end position="298"/>
    </location>
</feature>
<dbReference type="SUPFAM" id="SSF52540">
    <property type="entry name" value="P-loop containing nucleoside triphosphate hydrolases"/>
    <property type="match status" value="1"/>
</dbReference>
<evidence type="ECO:0000256" key="6">
    <source>
        <dbReference type="ARBA" id="ARBA00022840"/>
    </source>
</evidence>
<evidence type="ECO:0000313" key="12">
    <source>
        <dbReference type="EMBL" id="MCY3052698.1"/>
    </source>
</evidence>
<dbReference type="KEGG" id="aun:AWM73_03745"/>
<comment type="subcellular location">
    <subcellularLocation>
        <location evidence="1">Cell membrane</location>
        <topology evidence="1">Multi-pass membrane protein</topology>
    </subcellularLocation>
</comment>
<dbReference type="Pfam" id="PF00664">
    <property type="entry name" value="ABC_membrane"/>
    <property type="match status" value="1"/>
</dbReference>